<evidence type="ECO:0000259" key="21">
    <source>
        <dbReference type="PROSITE" id="PS51385"/>
    </source>
</evidence>
<evidence type="ECO:0000256" key="1">
    <source>
        <dbReference type="ARBA" id="ARBA00000013"/>
    </source>
</evidence>
<evidence type="ECO:0000256" key="8">
    <source>
        <dbReference type="ARBA" id="ARBA00022857"/>
    </source>
</evidence>
<comment type="similarity">
    <text evidence="4 19">In the C-terminal section; belongs to the NnrD/CARKD family.</text>
</comment>
<keyword evidence="11 18" id="KW-0413">Isomerase</keyword>
<organism evidence="22 23">
    <name type="scientific">Thermococcus aggregans</name>
    <dbReference type="NCBI Taxonomy" id="110163"/>
    <lineage>
        <taxon>Archaea</taxon>
        <taxon>Methanobacteriati</taxon>
        <taxon>Methanobacteriota</taxon>
        <taxon>Thermococci</taxon>
        <taxon>Thermococcales</taxon>
        <taxon>Thermococcaceae</taxon>
        <taxon>Thermococcus</taxon>
    </lineage>
</organism>
<feature type="domain" description="YjeF C-terminal" evidence="20">
    <location>
        <begin position="204"/>
        <end position="477"/>
    </location>
</feature>
<dbReference type="CDD" id="cd01171">
    <property type="entry name" value="YXKO-related"/>
    <property type="match status" value="1"/>
</dbReference>
<comment type="catalytic activity">
    <reaction evidence="1 18 19">
        <text>(6R)-NADHX = (6S)-NADHX</text>
        <dbReference type="Rhea" id="RHEA:32215"/>
        <dbReference type="ChEBI" id="CHEBI:64074"/>
        <dbReference type="ChEBI" id="CHEBI:64075"/>
        <dbReference type="EC" id="5.1.99.6"/>
    </reaction>
</comment>
<dbReference type="Pfam" id="PF03853">
    <property type="entry name" value="YjeF_N"/>
    <property type="match status" value="1"/>
</dbReference>
<feature type="binding site" evidence="18">
    <location>
        <position position="162"/>
    </location>
    <ligand>
        <name>K(+)</name>
        <dbReference type="ChEBI" id="CHEBI:29103"/>
    </ligand>
</feature>
<dbReference type="EC" id="4.2.1.136" evidence="19"/>
<dbReference type="GO" id="GO:0110051">
    <property type="term" value="P:metabolite repair"/>
    <property type="evidence" value="ECO:0007669"/>
    <property type="project" value="TreeGrafter"/>
</dbReference>
<keyword evidence="12 17" id="KW-0456">Lyase</keyword>
<dbReference type="EC" id="5.1.99.6" evidence="19"/>
<evidence type="ECO:0000256" key="14">
    <source>
        <dbReference type="ARBA" id="ARBA00025153"/>
    </source>
</evidence>
<comment type="function">
    <text evidence="14 19">Bifunctional enzyme that catalyzes the epimerization of the S- and R-forms of NAD(P)HX and the dehydration of the S-form of NAD(P)HX at the expense of ADP, which is converted to AMP. This allows the repair of both epimers of NAD(P)HX, a damaged form of NAD(P)H that is a result of enzymatic or heat-dependent hydration.</text>
</comment>
<dbReference type="Proteomes" id="UP001055732">
    <property type="component" value="Chromosome"/>
</dbReference>
<dbReference type="AlphaFoldDB" id="A0A9E7SR31"/>
<dbReference type="Pfam" id="PF01256">
    <property type="entry name" value="Carb_kinase"/>
    <property type="match status" value="1"/>
</dbReference>
<proteinExistence type="inferred from homology"/>
<comment type="similarity">
    <text evidence="17">Belongs to the NnrD/CARKD family.</text>
</comment>
<dbReference type="InterPro" id="IPR000631">
    <property type="entry name" value="CARKD"/>
</dbReference>
<comment type="function">
    <text evidence="18">Catalyzes the epimerization of the S- and R-forms of NAD(P)HX, a damaged form of NAD(P)H that is a result of enzymatic or heat-dependent hydration. This is a prerequisite for the S-specific NAD(P)H-hydrate dehydratase to allow the repair of both epimers of NAD(P)HX.</text>
</comment>
<comment type="subunit">
    <text evidence="17">Homotetramer.</text>
</comment>
<dbReference type="PANTHER" id="PTHR12592">
    <property type="entry name" value="ATP-DEPENDENT (S)-NAD(P)H-HYDRATE DEHYDRATASE FAMILY MEMBER"/>
    <property type="match status" value="1"/>
</dbReference>
<feature type="binding site" evidence="17">
    <location>
        <position position="304"/>
    </location>
    <ligand>
        <name>(6S)-NADPHX</name>
        <dbReference type="ChEBI" id="CHEBI:64076"/>
    </ligand>
</feature>
<feature type="binding site" evidence="18">
    <location>
        <begin position="128"/>
        <end position="134"/>
    </location>
    <ligand>
        <name>(6S)-NADPHX</name>
        <dbReference type="ChEBI" id="CHEBI:64076"/>
    </ligand>
</feature>
<dbReference type="PROSITE" id="PS51385">
    <property type="entry name" value="YJEF_N"/>
    <property type="match status" value="1"/>
</dbReference>
<keyword evidence="9 18" id="KW-0630">Potassium</keyword>
<keyword evidence="8 17" id="KW-0521">NADP</keyword>
<feature type="domain" description="YjeF N-terminal" evidence="21">
    <location>
        <begin position="6"/>
        <end position="203"/>
    </location>
</feature>
<dbReference type="NCBIfam" id="TIGR00197">
    <property type="entry name" value="yjeF_nterm"/>
    <property type="match status" value="1"/>
</dbReference>
<dbReference type="InterPro" id="IPR036652">
    <property type="entry name" value="YjeF_N_dom_sf"/>
</dbReference>
<dbReference type="RefSeq" id="WP_253305720.1">
    <property type="nucleotide sequence ID" value="NZ_CP099582.1"/>
</dbReference>
<dbReference type="HAMAP" id="MF_01965">
    <property type="entry name" value="NADHX_dehydratase"/>
    <property type="match status" value="1"/>
</dbReference>
<evidence type="ECO:0000256" key="7">
    <source>
        <dbReference type="ARBA" id="ARBA00022840"/>
    </source>
</evidence>
<gene>
    <name evidence="17" type="primary">nnrD</name>
    <name evidence="18" type="synonym">nnrE</name>
    <name evidence="22" type="ORF">NF865_02605</name>
</gene>
<accession>A0A9E7SR31</accession>
<comment type="similarity">
    <text evidence="3 19">In the N-terminal section; belongs to the NnrE/AIBP family.</text>
</comment>
<dbReference type="InterPro" id="IPR030677">
    <property type="entry name" value="Nnr"/>
</dbReference>
<sequence length="480" mass="52294">MKIEDVYVWDINAKWLGITPYQLMENAGAGVARVIEERFGNGLKIAIFSGTGNNGGDGFVAARHLSFENDVTLFLVGDEAKIRSEEAKHNWEILKRLDFVKIKVLKDSSQIKALNLEGFDVIVDALLGAGTKGEPREPVRSAVEKINEYAGKAKIVSVDLPSGYPSAVRVKADFAVTFQWDKEEYQGFERVVVKIGYPKELYHLVGPGDAKFALQKKGEYKGQNGKLLIIGGSEDYFGAPYLAAKAASYIVDLVYLAMPEYPARRISDPDMILRPFEGKNFGEEHLEKALELSKGVDAVIIGPGIGQKDETQSFIRKFIKSCEKPMVIDADALKALSGNLDVLRGKKFVLTPHAGEFKILFGEKPEGSSYKKAKIVTEKAKEIGGTILLKGTYDIISDGKTWKYNKTGNKGMTTGGTGDVLAGLVGALLALGNEPLRAASVGAFLNGLAGDMVKGELGENFTALEVAKKVPYAIKWVLEF</sequence>
<feature type="binding site" evidence="17">
    <location>
        <position position="418"/>
    </location>
    <ligand>
        <name>AMP</name>
        <dbReference type="ChEBI" id="CHEBI:456215"/>
    </ligand>
</feature>
<evidence type="ECO:0000256" key="4">
    <source>
        <dbReference type="ARBA" id="ARBA00009524"/>
    </source>
</evidence>
<protein>
    <recommendedName>
        <fullName evidence="19">Bifunctional NAD(P)H-hydrate repair enzyme</fullName>
    </recommendedName>
    <alternativeName>
        <fullName evidence="19">Nicotinamide nucleotide repair protein</fullName>
    </alternativeName>
    <domain>
        <recommendedName>
            <fullName evidence="19">ADP-dependent (S)-NAD(P)H-hydrate dehydratase</fullName>
            <ecNumber evidence="19">4.2.1.136</ecNumber>
        </recommendedName>
        <alternativeName>
            <fullName evidence="19">ADP-dependent NAD(P)HX dehydratase</fullName>
        </alternativeName>
    </domain>
    <domain>
        <recommendedName>
            <fullName evidence="19">NAD(P)H-hydrate epimerase</fullName>
            <ecNumber evidence="19">5.1.99.6</ecNumber>
        </recommendedName>
    </domain>
</protein>
<keyword evidence="5 18" id="KW-0479">Metal-binding</keyword>
<evidence type="ECO:0000256" key="16">
    <source>
        <dbReference type="ARBA" id="ARBA00049209"/>
    </source>
</evidence>
<comment type="catalytic activity">
    <reaction evidence="15 17 19">
        <text>(6S)-NADHX + ADP = AMP + phosphate + NADH + H(+)</text>
        <dbReference type="Rhea" id="RHEA:32223"/>
        <dbReference type="ChEBI" id="CHEBI:15378"/>
        <dbReference type="ChEBI" id="CHEBI:43474"/>
        <dbReference type="ChEBI" id="CHEBI:57945"/>
        <dbReference type="ChEBI" id="CHEBI:64074"/>
        <dbReference type="ChEBI" id="CHEBI:456215"/>
        <dbReference type="ChEBI" id="CHEBI:456216"/>
        <dbReference type="EC" id="4.2.1.136"/>
    </reaction>
</comment>
<dbReference type="GO" id="GO:0046872">
    <property type="term" value="F:metal ion binding"/>
    <property type="evidence" value="ECO:0007669"/>
    <property type="project" value="UniProtKB-UniRule"/>
</dbReference>
<dbReference type="EMBL" id="CP099582">
    <property type="protein sequence ID" value="USS41785.1"/>
    <property type="molecule type" value="Genomic_DNA"/>
</dbReference>
<feature type="binding site" evidence="17">
    <location>
        <position position="353"/>
    </location>
    <ligand>
        <name>(6S)-NADPHX</name>
        <dbReference type="ChEBI" id="CHEBI:64076"/>
    </ligand>
</feature>
<feature type="binding site" evidence="17">
    <location>
        <position position="239"/>
    </location>
    <ligand>
        <name>(6S)-NADPHX</name>
        <dbReference type="ChEBI" id="CHEBI:64076"/>
    </ligand>
</feature>
<reference evidence="22" key="1">
    <citation type="journal article" date="1998" name="Int. J. Syst. Bacteriol. 48 Pt">
        <title>Thermococcus guaymasensis sp. nov. and Thermococcus aggregans sp. nov., two novel thermophilic archaea isolated from the Guaymas Basin hydrothermal vent site.</title>
        <authorList>
            <person name="Canganella F."/>
            <person name="Jones W.J."/>
            <person name="Gambacorta A."/>
            <person name="Antranikian G."/>
        </authorList>
    </citation>
    <scope>NUCLEOTIDE SEQUENCE</scope>
    <source>
        <strain evidence="22">TY</strain>
    </source>
</reference>
<dbReference type="InterPro" id="IPR004443">
    <property type="entry name" value="YjeF_N_dom"/>
</dbReference>
<keyword evidence="10 17" id="KW-0520">NAD</keyword>
<comment type="function">
    <text evidence="17">Catalyzes the dehydration of the S-form of NAD(P)HX at the expense of ADP, which is converted to AMP. Together with NAD(P)HX epimerase, which catalyzes the epimerization of the S- and R-forms, the enzyme allows the repair of both epimers of NAD(P)HX, a damaged form of NAD(P)H that is a result of enzymatic or heat-dependent hydration.</text>
</comment>
<evidence type="ECO:0000256" key="10">
    <source>
        <dbReference type="ARBA" id="ARBA00023027"/>
    </source>
</evidence>
<evidence type="ECO:0000256" key="3">
    <source>
        <dbReference type="ARBA" id="ARBA00006001"/>
    </source>
</evidence>
<dbReference type="GO" id="GO:0052855">
    <property type="term" value="F:ADP-dependent NAD(P)H-hydrate dehydratase activity"/>
    <property type="evidence" value="ECO:0007669"/>
    <property type="project" value="UniProtKB-UniRule"/>
</dbReference>
<evidence type="ECO:0000256" key="19">
    <source>
        <dbReference type="PIRNR" id="PIRNR017184"/>
    </source>
</evidence>
<evidence type="ECO:0000256" key="17">
    <source>
        <dbReference type="HAMAP-Rule" id="MF_01965"/>
    </source>
</evidence>
<dbReference type="SUPFAM" id="SSF64153">
    <property type="entry name" value="YjeF N-terminal domain-like"/>
    <property type="match status" value="1"/>
</dbReference>
<evidence type="ECO:0000259" key="20">
    <source>
        <dbReference type="PROSITE" id="PS51383"/>
    </source>
</evidence>
<evidence type="ECO:0000256" key="11">
    <source>
        <dbReference type="ARBA" id="ARBA00023235"/>
    </source>
</evidence>
<feature type="binding site" evidence="18">
    <location>
        <begin position="53"/>
        <end position="57"/>
    </location>
    <ligand>
        <name>(6S)-NADPHX</name>
        <dbReference type="ChEBI" id="CHEBI:64076"/>
    </ligand>
</feature>
<dbReference type="KEGG" id="tagg:NF865_02605"/>
<comment type="similarity">
    <text evidence="18">Belongs to the NnrE/AIBP family.</text>
</comment>
<evidence type="ECO:0000256" key="5">
    <source>
        <dbReference type="ARBA" id="ARBA00022723"/>
    </source>
</evidence>
<keyword evidence="23" id="KW-1185">Reference proteome</keyword>
<evidence type="ECO:0000256" key="15">
    <source>
        <dbReference type="ARBA" id="ARBA00048238"/>
    </source>
</evidence>
<keyword evidence="6 17" id="KW-0547">Nucleotide-binding</keyword>
<name>A0A9E7SR31_THEAG</name>
<dbReference type="InterPro" id="IPR029056">
    <property type="entry name" value="Ribokinase-like"/>
</dbReference>
<evidence type="ECO:0000313" key="23">
    <source>
        <dbReference type="Proteomes" id="UP001055732"/>
    </source>
</evidence>
<evidence type="ECO:0000256" key="18">
    <source>
        <dbReference type="HAMAP-Rule" id="MF_01966"/>
    </source>
</evidence>
<comment type="caution">
    <text evidence="17">Lacks conserved residue(s) required for the propagation of feature annotation.</text>
</comment>
<dbReference type="HAMAP" id="MF_01966">
    <property type="entry name" value="NADHX_epimerase"/>
    <property type="match status" value="1"/>
</dbReference>
<evidence type="ECO:0000256" key="12">
    <source>
        <dbReference type="ARBA" id="ARBA00023239"/>
    </source>
</evidence>
<evidence type="ECO:0000256" key="6">
    <source>
        <dbReference type="ARBA" id="ARBA00022741"/>
    </source>
</evidence>
<keyword evidence="7 17" id="KW-0067">ATP-binding</keyword>
<dbReference type="GO" id="GO:0005524">
    <property type="term" value="F:ATP binding"/>
    <property type="evidence" value="ECO:0007669"/>
    <property type="project" value="UniProtKB-UniRule"/>
</dbReference>
<feature type="binding site" evidence="17">
    <location>
        <position position="419"/>
    </location>
    <ligand>
        <name>(6S)-NADPHX</name>
        <dbReference type="ChEBI" id="CHEBI:64076"/>
    </ligand>
</feature>
<evidence type="ECO:0000313" key="22">
    <source>
        <dbReference type="EMBL" id="USS41785.1"/>
    </source>
</evidence>
<feature type="binding site" evidence="18">
    <location>
        <position position="54"/>
    </location>
    <ligand>
        <name>K(+)</name>
        <dbReference type="ChEBI" id="CHEBI:29103"/>
    </ligand>
</feature>
<dbReference type="NCBIfam" id="TIGR00196">
    <property type="entry name" value="yjeF_cterm"/>
    <property type="match status" value="1"/>
</dbReference>
<dbReference type="PROSITE" id="PS01050">
    <property type="entry name" value="YJEF_C_2"/>
    <property type="match status" value="1"/>
</dbReference>
<dbReference type="InterPro" id="IPR017953">
    <property type="entry name" value="Carbohydrate_kinase_pred_CS"/>
</dbReference>
<evidence type="ECO:0000256" key="13">
    <source>
        <dbReference type="ARBA" id="ARBA00023268"/>
    </source>
</evidence>
<comment type="cofactor">
    <cofactor evidence="18 19">
        <name>K(+)</name>
        <dbReference type="ChEBI" id="CHEBI:29103"/>
    </cofactor>
    <text evidence="18 19">Binds 1 potassium ion per subunit.</text>
</comment>
<dbReference type="Gene3D" id="3.40.50.10260">
    <property type="entry name" value="YjeF N-terminal domain"/>
    <property type="match status" value="1"/>
</dbReference>
<dbReference type="GO" id="GO:0046496">
    <property type="term" value="P:nicotinamide nucleotide metabolic process"/>
    <property type="evidence" value="ECO:0007669"/>
    <property type="project" value="UniProtKB-UniRule"/>
</dbReference>
<comment type="cofactor">
    <cofactor evidence="17">
        <name>Mg(2+)</name>
        <dbReference type="ChEBI" id="CHEBI:18420"/>
    </cofactor>
</comment>
<comment type="catalytic activity">
    <reaction evidence="16 17 19">
        <text>(6S)-NADPHX + ADP = AMP + phosphate + NADPH + H(+)</text>
        <dbReference type="Rhea" id="RHEA:32235"/>
        <dbReference type="ChEBI" id="CHEBI:15378"/>
        <dbReference type="ChEBI" id="CHEBI:43474"/>
        <dbReference type="ChEBI" id="CHEBI:57783"/>
        <dbReference type="ChEBI" id="CHEBI:64076"/>
        <dbReference type="ChEBI" id="CHEBI:456215"/>
        <dbReference type="ChEBI" id="CHEBI:456216"/>
        <dbReference type="EC" id="4.2.1.136"/>
    </reaction>
</comment>
<keyword evidence="13" id="KW-0511">Multifunctional enzyme</keyword>
<dbReference type="PROSITE" id="PS51383">
    <property type="entry name" value="YJEF_C_3"/>
    <property type="match status" value="1"/>
</dbReference>
<evidence type="ECO:0000256" key="2">
    <source>
        <dbReference type="ARBA" id="ARBA00000909"/>
    </source>
</evidence>
<reference evidence="22" key="2">
    <citation type="submission" date="2022-06" db="EMBL/GenBank/DDBJ databases">
        <authorList>
            <person name="Park Y.-J."/>
        </authorList>
    </citation>
    <scope>NUCLEOTIDE SEQUENCE</scope>
    <source>
        <strain evidence="22">TY</strain>
    </source>
</reference>
<feature type="binding site" evidence="18">
    <location>
        <position position="159"/>
    </location>
    <ligand>
        <name>(6S)-NADPHX</name>
        <dbReference type="ChEBI" id="CHEBI:64076"/>
    </ligand>
</feature>
<dbReference type="PIRSF" id="PIRSF017184">
    <property type="entry name" value="Nnr"/>
    <property type="match status" value="1"/>
</dbReference>
<dbReference type="PANTHER" id="PTHR12592:SF0">
    <property type="entry name" value="ATP-DEPENDENT (S)-NAD(P)H-HYDRATE DEHYDRATASE"/>
    <property type="match status" value="1"/>
</dbReference>
<dbReference type="Gene3D" id="3.40.1190.20">
    <property type="match status" value="1"/>
</dbReference>
<feature type="binding site" evidence="18">
    <location>
        <position position="124"/>
    </location>
    <ligand>
        <name>K(+)</name>
        <dbReference type="ChEBI" id="CHEBI:29103"/>
    </ligand>
</feature>
<dbReference type="GO" id="GO:0052856">
    <property type="term" value="F:NAD(P)HX epimerase activity"/>
    <property type="evidence" value="ECO:0007669"/>
    <property type="project" value="UniProtKB-UniRule"/>
</dbReference>
<dbReference type="SUPFAM" id="SSF53613">
    <property type="entry name" value="Ribokinase-like"/>
    <property type="match status" value="1"/>
</dbReference>
<comment type="catalytic activity">
    <reaction evidence="2 18 19">
        <text>(6R)-NADPHX = (6S)-NADPHX</text>
        <dbReference type="Rhea" id="RHEA:32227"/>
        <dbReference type="ChEBI" id="CHEBI:64076"/>
        <dbReference type="ChEBI" id="CHEBI:64077"/>
        <dbReference type="EC" id="5.1.99.6"/>
    </reaction>
</comment>
<evidence type="ECO:0000256" key="9">
    <source>
        <dbReference type="ARBA" id="ARBA00022958"/>
    </source>
</evidence>